<comment type="similarity">
    <text evidence="7">Belongs to the binding-protein-dependent transport system permease family.</text>
</comment>
<comment type="caution">
    <text evidence="9">The sequence shown here is derived from an EMBL/GenBank/DDBJ whole genome shotgun (WGS) entry which is preliminary data.</text>
</comment>
<reference evidence="9 10" key="1">
    <citation type="submission" date="2022-12" db="EMBL/GenBank/DDBJ databases">
        <authorList>
            <person name="Muema E."/>
        </authorList>
    </citation>
    <scope>NUCLEOTIDE SEQUENCE [LARGE SCALE GENOMIC DNA]</scope>
    <source>
        <strain evidence="10">1330</strain>
    </source>
</reference>
<evidence type="ECO:0000313" key="10">
    <source>
        <dbReference type="Proteomes" id="UP001366503"/>
    </source>
</evidence>
<evidence type="ECO:0000313" key="9">
    <source>
        <dbReference type="EMBL" id="MEI9404838.1"/>
    </source>
</evidence>
<comment type="subcellular location">
    <subcellularLocation>
        <location evidence="1 7">Cell membrane</location>
        <topology evidence="1 7">Multi-pass membrane protein</topology>
    </subcellularLocation>
</comment>
<evidence type="ECO:0000256" key="4">
    <source>
        <dbReference type="ARBA" id="ARBA00022692"/>
    </source>
</evidence>
<dbReference type="InterPro" id="IPR035906">
    <property type="entry name" value="MetI-like_sf"/>
</dbReference>
<feature type="transmembrane region" description="Helical" evidence="7">
    <location>
        <begin position="184"/>
        <end position="204"/>
    </location>
</feature>
<name>A0ABU8KIN7_9HYPH</name>
<evidence type="ECO:0000256" key="2">
    <source>
        <dbReference type="ARBA" id="ARBA00022448"/>
    </source>
</evidence>
<feature type="transmembrane region" description="Helical" evidence="7">
    <location>
        <begin position="114"/>
        <end position="138"/>
    </location>
</feature>
<evidence type="ECO:0000256" key="3">
    <source>
        <dbReference type="ARBA" id="ARBA00022475"/>
    </source>
</evidence>
<dbReference type="PANTHER" id="PTHR30151">
    <property type="entry name" value="ALKANE SULFONATE ABC TRANSPORTER-RELATED, MEMBRANE SUBUNIT"/>
    <property type="match status" value="1"/>
</dbReference>
<organism evidence="9 10">
    <name type="scientific">Mesorhizobium argentiipisi</name>
    <dbReference type="NCBI Taxonomy" id="3015175"/>
    <lineage>
        <taxon>Bacteria</taxon>
        <taxon>Pseudomonadati</taxon>
        <taxon>Pseudomonadota</taxon>
        <taxon>Alphaproteobacteria</taxon>
        <taxon>Hyphomicrobiales</taxon>
        <taxon>Phyllobacteriaceae</taxon>
        <taxon>Mesorhizobium</taxon>
    </lineage>
</organism>
<keyword evidence="4 7" id="KW-0812">Transmembrane</keyword>
<dbReference type="Pfam" id="PF00528">
    <property type="entry name" value="BPD_transp_1"/>
    <property type="match status" value="1"/>
</dbReference>
<dbReference type="RefSeq" id="WP_337095084.1">
    <property type="nucleotide sequence ID" value="NZ_JAPYKO010000017.1"/>
</dbReference>
<dbReference type="CDD" id="cd06261">
    <property type="entry name" value="TM_PBP2"/>
    <property type="match status" value="1"/>
</dbReference>
<dbReference type="PANTHER" id="PTHR30151:SF0">
    <property type="entry name" value="ABC TRANSPORTER PERMEASE PROTEIN MJ0413-RELATED"/>
    <property type="match status" value="1"/>
</dbReference>
<feature type="transmembrane region" description="Helical" evidence="7">
    <location>
        <begin position="225"/>
        <end position="246"/>
    </location>
</feature>
<keyword evidence="10" id="KW-1185">Reference proteome</keyword>
<keyword evidence="6 7" id="KW-0472">Membrane</keyword>
<dbReference type="SUPFAM" id="SSF161098">
    <property type="entry name" value="MetI-like"/>
    <property type="match status" value="1"/>
</dbReference>
<protein>
    <submittedName>
        <fullName evidence="9">ABC transporter permease subunit</fullName>
    </submittedName>
</protein>
<evidence type="ECO:0000256" key="7">
    <source>
        <dbReference type="RuleBase" id="RU363032"/>
    </source>
</evidence>
<feature type="domain" description="ABC transmembrane type-1" evidence="8">
    <location>
        <begin position="63"/>
        <end position="243"/>
    </location>
</feature>
<feature type="transmembrane region" description="Helical" evidence="7">
    <location>
        <begin position="45"/>
        <end position="64"/>
    </location>
</feature>
<accession>A0ABU8KIN7</accession>
<dbReference type="Proteomes" id="UP001366503">
    <property type="component" value="Unassembled WGS sequence"/>
</dbReference>
<evidence type="ECO:0000259" key="8">
    <source>
        <dbReference type="PROSITE" id="PS50928"/>
    </source>
</evidence>
<dbReference type="EMBL" id="JAPYKO010000017">
    <property type="protein sequence ID" value="MEI9404838.1"/>
    <property type="molecule type" value="Genomic_DNA"/>
</dbReference>
<feature type="transmembrane region" description="Helical" evidence="7">
    <location>
        <begin position="71"/>
        <end position="94"/>
    </location>
</feature>
<gene>
    <name evidence="9" type="ORF">O7A05_22130</name>
</gene>
<feature type="transmembrane region" description="Helical" evidence="7">
    <location>
        <begin position="12"/>
        <end position="33"/>
    </location>
</feature>
<keyword evidence="5 7" id="KW-1133">Transmembrane helix</keyword>
<evidence type="ECO:0000256" key="5">
    <source>
        <dbReference type="ARBA" id="ARBA00022989"/>
    </source>
</evidence>
<evidence type="ECO:0000256" key="6">
    <source>
        <dbReference type="ARBA" id="ARBA00023136"/>
    </source>
</evidence>
<evidence type="ECO:0000256" key="1">
    <source>
        <dbReference type="ARBA" id="ARBA00004651"/>
    </source>
</evidence>
<sequence length="263" mass="28128">MTDKRTYLRGRDVRPFVVPGGLVLCWGIFLWLSPNTSEVLAPPQAVFMSLFAGLADGTLLKATVQTVLASLGGLAVGATIGLALGILFGLWALIDKLLEVVVETIRPIPSVAVLPLAMLVFGFGYRMEIVIVAFPTIWPVMIMSRSAVRDLEPRLLDVARVLGLDVAATVRQIVLPAIAPRILLAVRIAAGVALIVSITTEIAVNPIGLGAAIMEAQQTFQPARMLAILIWIGVIGYGWNAILLAMQKRIVPYQSAAAEDARA</sequence>
<keyword evidence="2 7" id="KW-0813">Transport</keyword>
<keyword evidence="3" id="KW-1003">Cell membrane</keyword>
<proteinExistence type="inferred from homology"/>
<dbReference type="PROSITE" id="PS50928">
    <property type="entry name" value="ABC_TM1"/>
    <property type="match status" value="1"/>
</dbReference>
<dbReference type="Gene3D" id="1.10.3720.10">
    <property type="entry name" value="MetI-like"/>
    <property type="match status" value="1"/>
</dbReference>
<dbReference type="InterPro" id="IPR000515">
    <property type="entry name" value="MetI-like"/>
</dbReference>